<name>A0A645HBF4_9ZZZZ</name>
<evidence type="ECO:0000313" key="1">
    <source>
        <dbReference type="EMBL" id="MPN35459.1"/>
    </source>
</evidence>
<sequence>MGRGGSGCGRHLAVYGACACGGRGGASRQRRQGILNQILGPGRENDHNGGRCPHKGHDDPFIPFFFGPDLLDPFHHVLGELLRGLLLLYFLQPIVDGAKLCVKRPALVAAVKVLKHDFRLFCIGVAKGHVI</sequence>
<proteinExistence type="predicted"/>
<dbReference type="AlphaFoldDB" id="A0A645HBF4"/>
<protein>
    <submittedName>
        <fullName evidence="1">Uncharacterized protein</fullName>
    </submittedName>
</protein>
<gene>
    <name evidence="1" type="ORF">SDC9_182957</name>
</gene>
<accession>A0A645HBF4</accession>
<reference evidence="1" key="1">
    <citation type="submission" date="2019-08" db="EMBL/GenBank/DDBJ databases">
        <authorList>
            <person name="Kucharzyk K."/>
            <person name="Murdoch R.W."/>
            <person name="Higgins S."/>
            <person name="Loffler F."/>
        </authorList>
    </citation>
    <scope>NUCLEOTIDE SEQUENCE</scope>
</reference>
<organism evidence="1">
    <name type="scientific">bioreactor metagenome</name>
    <dbReference type="NCBI Taxonomy" id="1076179"/>
    <lineage>
        <taxon>unclassified sequences</taxon>
        <taxon>metagenomes</taxon>
        <taxon>ecological metagenomes</taxon>
    </lineage>
</organism>
<comment type="caution">
    <text evidence="1">The sequence shown here is derived from an EMBL/GenBank/DDBJ whole genome shotgun (WGS) entry which is preliminary data.</text>
</comment>
<dbReference type="EMBL" id="VSSQ01089055">
    <property type="protein sequence ID" value="MPN35459.1"/>
    <property type="molecule type" value="Genomic_DNA"/>
</dbReference>